<feature type="domain" description="Flagellar motor switch protein FliG C-terminal" evidence="3">
    <location>
        <begin position="197"/>
        <end position="301"/>
    </location>
</feature>
<accession>A0A399QYR6</accession>
<dbReference type="InterPro" id="IPR032779">
    <property type="entry name" value="FliG_M"/>
</dbReference>
<organism evidence="5 6">
    <name type="scientific">Henriciella barbarensis</name>
    <dbReference type="NCBI Taxonomy" id="86342"/>
    <lineage>
        <taxon>Bacteria</taxon>
        <taxon>Pseudomonadati</taxon>
        <taxon>Pseudomonadota</taxon>
        <taxon>Alphaproteobacteria</taxon>
        <taxon>Hyphomonadales</taxon>
        <taxon>Hyphomonadaceae</taxon>
        <taxon>Henriciella</taxon>
    </lineage>
</organism>
<dbReference type="EMBL" id="QWGB01000005">
    <property type="protein sequence ID" value="RIJ23374.1"/>
    <property type="molecule type" value="Genomic_DNA"/>
</dbReference>
<evidence type="ECO:0000256" key="2">
    <source>
        <dbReference type="SAM" id="MobiDB-lite"/>
    </source>
</evidence>
<dbReference type="GO" id="GO:0009288">
    <property type="term" value="C:bacterial-type flagellum"/>
    <property type="evidence" value="ECO:0007669"/>
    <property type="project" value="InterPro"/>
</dbReference>
<feature type="region of interest" description="Disordered" evidence="2">
    <location>
        <begin position="55"/>
        <end position="78"/>
    </location>
</feature>
<dbReference type="PANTHER" id="PTHR30534:SF0">
    <property type="entry name" value="FLAGELLAR MOTOR SWITCH PROTEIN FLIG"/>
    <property type="match status" value="1"/>
</dbReference>
<evidence type="ECO:0000256" key="1">
    <source>
        <dbReference type="ARBA" id="ARBA00025598"/>
    </source>
</evidence>
<dbReference type="GO" id="GO:0003774">
    <property type="term" value="F:cytoskeletal motor activity"/>
    <property type="evidence" value="ECO:0007669"/>
    <property type="project" value="InterPro"/>
</dbReference>
<sequence>MSLPALQQPDTTARAGNQPGLNRAARLMRMLGPAAAGVWDELSAGETANLRQAMTAGPIQPRAEDADELRRALSRQPDLSANEPQNIWQRLCDLEAGALAGMLQAEHPQTLSLILSQMPAPGAAKLVHALPRPAAIKAMRGLMLLGPVHPATLRTIEAQLEALAATRTDGFKAAGPVGVARIFDRLSNGLETSFLKALEASDPGCAARIRGHMFTFDDLAALEPAAIQTVLSQVDRSVLSLALKGADAPVREVFLKNMTKRAGELLVSEIDATGPVKRSRVEAARAEITDIARHLARRGDILARDDIDDELIE</sequence>
<name>A0A399QYR6_9PROT</name>
<evidence type="ECO:0000259" key="4">
    <source>
        <dbReference type="Pfam" id="PF14841"/>
    </source>
</evidence>
<dbReference type="InterPro" id="IPR023087">
    <property type="entry name" value="Flg_Motor_Flig_C"/>
</dbReference>
<evidence type="ECO:0000313" key="5">
    <source>
        <dbReference type="EMBL" id="RIJ23374.1"/>
    </source>
</evidence>
<reference evidence="5 6" key="1">
    <citation type="submission" date="2018-08" db="EMBL/GenBank/DDBJ databases">
        <title>Henriciella mobilis sp. nov., isolated from seawater.</title>
        <authorList>
            <person name="Cheng H."/>
            <person name="Wu Y.-H."/>
            <person name="Xu X.-W."/>
            <person name="Guo L.-L."/>
        </authorList>
    </citation>
    <scope>NUCLEOTIDE SEQUENCE [LARGE SCALE GENOMIC DNA]</scope>
    <source>
        <strain evidence="5 6">CCUG66934</strain>
    </source>
</reference>
<comment type="function">
    <text evidence="1">FliG is one of three proteins (FliG, FliN, FliM) that forms the rotor-mounted switch complex (C ring), located at the base of the basal body. This complex interacts with the CheY and CheZ chemotaxis proteins, in addition to contacting components of the motor that determine the direction of flagellar rotation.</text>
</comment>
<dbReference type="SUPFAM" id="SSF48029">
    <property type="entry name" value="FliG"/>
    <property type="match status" value="1"/>
</dbReference>
<evidence type="ECO:0000313" key="6">
    <source>
        <dbReference type="Proteomes" id="UP000265431"/>
    </source>
</evidence>
<dbReference type="Pfam" id="PF01706">
    <property type="entry name" value="FliG_C"/>
    <property type="match status" value="1"/>
</dbReference>
<keyword evidence="6" id="KW-1185">Reference proteome</keyword>
<dbReference type="Pfam" id="PF14841">
    <property type="entry name" value="FliG_M"/>
    <property type="match status" value="1"/>
</dbReference>
<protein>
    <recommendedName>
        <fullName evidence="7">Flagellar motor switch protein FliG</fullName>
    </recommendedName>
</protein>
<feature type="compositionally biased region" description="Basic and acidic residues" evidence="2">
    <location>
        <begin position="62"/>
        <end position="71"/>
    </location>
</feature>
<dbReference type="Proteomes" id="UP000265431">
    <property type="component" value="Unassembled WGS sequence"/>
</dbReference>
<dbReference type="PANTHER" id="PTHR30534">
    <property type="entry name" value="FLAGELLAR MOTOR SWITCH PROTEIN FLIG"/>
    <property type="match status" value="1"/>
</dbReference>
<gene>
    <name evidence="5" type="ORF">D1224_03645</name>
</gene>
<evidence type="ECO:0008006" key="7">
    <source>
        <dbReference type="Google" id="ProtNLM"/>
    </source>
</evidence>
<comment type="caution">
    <text evidence="5">The sequence shown here is derived from an EMBL/GenBank/DDBJ whole genome shotgun (WGS) entry which is preliminary data.</text>
</comment>
<evidence type="ECO:0000259" key="3">
    <source>
        <dbReference type="Pfam" id="PF01706"/>
    </source>
</evidence>
<dbReference type="InterPro" id="IPR000090">
    <property type="entry name" value="Flg_Motor_Flig"/>
</dbReference>
<dbReference type="Gene3D" id="1.10.220.30">
    <property type="match status" value="2"/>
</dbReference>
<proteinExistence type="predicted"/>
<dbReference type="GO" id="GO:0071973">
    <property type="term" value="P:bacterial-type flagellum-dependent cell motility"/>
    <property type="evidence" value="ECO:0007669"/>
    <property type="project" value="InterPro"/>
</dbReference>
<dbReference type="InterPro" id="IPR011002">
    <property type="entry name" value="FliG_a-hlx"/>
</dbReference>
<dbReference type="AlphaFoldDB" id="A0A399QYR6"/>
<dbReference type="RefSeq" id="WP_119378564.1">
    <property type="nucleotide sequence ID" value="NZ_QWGB01000005.1"/>
</dbReference>
<dbReference type="GO" id="GO:0006935">
    <property type="term" value="P:chemotaxis"/>
    <property type="evidence" value="ECO:0007669"/>
    <property type="project" value="InterPro"/>
</dbReference>
<feature type="domain" description="Flagellar motor switch protein FliG middle" evidence="4">
    <location>
        <begin position="98"/>
        <end position="165"/>
    </location>
</feature>
<dbReference type="OrthoDB" id="9780302at2"/>